<dbReference type="PROSITE" id="PS50111">
    <property type="entry name" value="CHEMOTAXIS_TRANSDUC_2"/>
    <property type="match status" value="1"/>
</dbReference>
<dbReference type="PROSITE" id="PS50885">
    <property type="entry name" value="HAMP"/>
    <property type="match status" value="1"/>
</dbReference>
<dbReference type="STRING" id="1122206.SAMN02745753_02032"/>
<dbReference type="AlphaFoldDB" id="A0A1M5BZI8"/>
<proteinExistence type="inferred from homology"/>
<organism evidence="12 13">
    <name type="scientific">Marinomonas polaris DSM 16579</name>
    <dbReference type="NCBI Taxonomy" id="1122206"/>
    <lineage>
        <taxon>Bacteria</taxon>
        <taxon>Pseudomonadati</taxon>
        <taxon>Pseudomonadota</taxon>
        <taxon>Gammaproteobacteria</taxon>
        <taxon>Oceanospirillales</taxon>
        <taxon>Oceanospirillaceae</taxon>
        <taxon>Marinomonas</taxon>
    </lineage>
</organism>
<dbReference type="PANTHER" id="PTHR32089:SF119">
    <property type="entry name" value="METHYL-ACCEPTING CHEMOTAXIS PROTEIN CTPL"/>
    <property type="match status" value="1"/>
</dbReference>
<dbReference type="GO" id="GO:0007165">
    <property type="term" value="P:signal transduction"/>
    <property type="evidence" value="ECO:0007669"/>
    <property type="project" value="UniProtKB-KW"/>
</dbReference>
<evidence type="ECO:0000256" key="5">
    <source>
        <dbReference type="ARBA" id="ARBA00023136"/>
    </source>
</evidence>
<dbReference type="SMART" id="SM00283">
    <property type="entry name" value="MA"/>
    <property type="match status" value="1"/>
</dbReference>
<dbReference type="PANTHER" id="PTHR32089">
    <property type="entry name" value="METHYL-ACCEPTING CHEMOTAXIS PROTEIN MCPB"/>
    <property type="match status" value="1"/>
</dbReference>
<evidence type="ECO:0000256" key="1">
    <source>
        <dbReference type="ARBA" id="ARBA00004651"/>
    </source>
</evidence>
<dbReference type="Gene3D" id="3.30.450.20">
    <property type="entry name" value="PAS domain"/>
    <property type="match status" value="1"/>
</dbReference>
<dbReference type="Pfam" id="PF08269">
    <property type="entry name" value="dCache_2"/>
    <property type="match status" value="1"/>
</dbReference>
<dbReference type="SUPFAM" id="SSF58104">
    <property type="entry name" value="Methyl-accepting chemotaxis protein (MCP) signaling domain"/>
    <property type="match status" value="1"/>
</dbReference>
<dbReference type="InterPro" id="IPR003660">
    <property type="entry name" value="HAMP_dom"/>
</dbReference>
<feature type="transmembrane region" description="Helical" evidence="9">
    <location>
        <begin position="7"/>
        <end position="26"/>
    </location>
</feature>
<keyword evidence="5 9" id="KW-0472">Membrane</keyword>
<keyword evidence="13" id="KW-1185">Reference proteome</keyword>
<accession>A0A1M5BZI8</accession>
<evidence type="ECO:0000256" key="7">
    <source>
        <dbReference type="ARBA" id="ARBA00029447"/>
    </source>
</evidence>
<evidence type="ECO:0000259" key="11">
    <source>
        <dbReference type="PROSITE" id="PS50885"/>
    </source>
</evidence>
<dbReference type="FunFam" id="1.10.287.950:FF:000001">
    <property type="entry name" value="Methyl-accepting chemotaxis sensory transducer"/>
    <property type="match status" value="1"/>
</dbReference>
<dbReference type="EMBL" id="FQVF01000008">
    <property type="protein sequence ID" value="SHF47841.1"/>
    <property type="molecule type" value="Genomic_DNA"/>
</dbReference>
<dbReference type="PRINTS" id="PR00260">
    <property type="entry name" value="CHEMTRNSDUCR"/>
</dbReference>
<gene>
    <name evidence="12" type="ORF">SAMN02745753_02032</name>
</gene>
<dbReference type="CDD" id="cd11386">
    <property type="entry name" value="MCP_signal"/>
    <property type="match status" value="1"/>
</dbReference>
<protein>
    <submittedName>
        <fullName evidence="12">Methyl-accepting chemotaxis sensory transducer with Cache sensor</fullName>
    </submittedName>
</protein>
<evidence type="ECO:0000259" key="10">
    <source>
        <dbReference type="PROSITE" id="PS50111"/>
    </source>
</evidence>
<evidence type="ECO:0000313" key="12">
    <source>
        <dbReference type="EMBL" id="SHF47841.1"/>
    </source>
</evidence>
<reference evidence="13" key="1">
    <citation type="submission" date="2016-11" db="EMBL/GenBank/DDBJ databases">
        <authorList>
            <person name="Varghese N."/>
            <person name="Submissions S."/>
        </authorList>
    </citation>
    <scope>NUCLEOTIDE SEQUENCE [LARGE SCALE GENOMIC DNA]</scope>
    <source>
        <strain evidence="13">DSM 16579</strain>
    </source>
</reference>
<evidence type="ECO:0000256" key="3">
    <source>
        <dbReference type="ARBA" id="ARBA00022692"/>
    </source>
</evidence>
<feature type="domain" description="HAMP" evidence="11">
    <location>
        <begin position="224"/>
        <end position="278"/>
    </location>
</feature>
<dbReference type="InterPro" id="IPR004010">
    <property type="entry name" value="Double_Cache_2"/>
</dbReference>
<dbReference type="InterPro" id="IPR004089">
    <property type="entry name" value="MCPsignal_dom"/>
</dbReference>
<dbReference type="InterPro" id="IPR004090">
    <property type="entry name" value="Chemotax_Me-accpt_rcpt"/>
</dbReference>
<comment type="subcellular location">
    <subcellularLocation>
        <location evidence="1">Cell membrane</location>
        <topology evidence="1">Multi-pass membrane protein</topology>
    </subcellularLocation>
</comment>
<evidence type="ECO:0000256" key="9">
    <source>
        <dbReference type="SAM" id="Phobius"/>
    </source>
</evidence>
<keyword evidence="3 9" id="KW-0812">Transmembrane</keyword>
<dbReference type="InterPro" id="IPR033480">
    <property type="entry name" value="sCache_2"/>
</dbReference>
<feature type="transmembrane region" description="Helical" evidence="9">
    <location>
        <begin position="201"/>
        <end position="221"/>
    </location>
</feature>
<dbReference type="Gene3D" id="1.10.287.950">
    <property type="entry name" value="Methyl-accepting chemotaxis protein"/>
    <property type="match status" value="1"/>
</dbReference>
<sequence>MLSSLKLRIYFLAFVPFLLIAIISAVTQIHTLDSVNDGISSLVRDATIETEKKRLVTVIDSSISLIQPEINKPGTEGLEGALALLKTYKFDGGDGYLYAYDTKGMRLMHGAGAQLVNVIDLKDQYGNFIIKDIIDTATIGNGFSEFYWPKPGEKEAIKKYGYAVYIKKWDVVIGTGFYIDSADKITSEINHSMGMIQRDSLFVAFAILAGVFAMLAGMVLLSSRTVLGPLDTLSIAVKQLANGEGDLTRKLPSSSIDILNQISSDFNTFLATMSVDISHLKRSSSALIGISVKSNEQRKKLTKVSDRQINETNLVASAIEEMKANSNEIAGNAESTRLSAESTEKEIQQVLLQVQLSSNQLEELSLVLNTVEQSIGVLGANVDEINLVLGVIQGISEQTNLLALNAAIEAARAGEQGRGFAVVADEVRGLAQRSQQSTIEIKDILDKLQLSAIKATEEMSESLKRREAVVEAMAKINEIIHSSSQSIRNLTQMNVQVSTAAYQQSQVASDIAKNVVGIAELAKNIGEDSSHTAEQMALLEDQAHVIKEVSDKFKV</sequence>
<evidence type="ECO:0000256" key="8">
    <source>
        <dbReference type="PROSITE-ProRule" id="PRU00284"/>
    </source>
</evidence>
<dbReference type="GO" id="GO:0006935">
    <property type="term" value="P:chemotaxis"/>
    <property type="evidence" value="ECO:0007669"/>
    <property type="project" value="InterPro"/>
</dbReference>
<dbReference type="Pfam" id="PF00015">
    <property type="entry name" value="MCPsignal"/>
    <property type="match status" value="1"/>
</dbReference>
<dbReference type="GO" id="GO:0005886">
    <property type="term" value="C:plasma membrane"/>
    <property type="evidence" value="ECO:0007669"/>
    <property type="project" value="UniProtKB-SubCell"/>
</dbReference>
<dbReference type="GO" id="GO:0004888">
    <property type="term" value="F:transmembrane signaling receptor activity"/>
    <property type="evidence" value="ECO:0007669"/>
    <property type="project" value="InterPro"/>
</dbReference>
<dbReference type="OrthoDB" id="6376221at2"/>
<evidence type="ECO:0000256" key="6">
    <source>
        <dbReference type="ARBA" id="ARBA00023224"/>
    </source>
</evidence>
<feature type="domain" description="Methyl-accepting transducer" evidence="10">
    <location>
        <begin position="283"/>
        <end position="519"/>
    </location>
</feature>
<keyword evidence="2" id="KW-1003">Cell membrane</keyword>
<evidence type="ECO:0000256" key="4">
    <source>
        <dbReference type="ARBA" id="ARBA00022989"/>
    </source>
</evidence>
<dbReference type="SMART" id="SM01049">
    <property type="entry name" value="Cache_2"/>
    <property type="match status" value="1"/>
</dbReference>
<keyword evidence="6 8" id="KW-0807">Transducer</keyword>
<comment type="similarity">
    <text evidence="7">Belongs to the methyl-accepting chemotaxis (MCP) protein family.</text>
</comment>
<evidence type="ECO:0000256" key="2">
    <source>
        <dbReference type="ARBA" id="ARBA00022475"/>
    </source>
</evidence>
<evidence type="ECO:0000313" key="13">
    <source>
        <dbReference type="Proteomes" id="UP000184517"/>
    </source>
</evidence>
<keyword evidence="4 9" id="KW-1133">Transmembrane helix</keyword>
<name>A0A1M5BZI8_9GAMM</name>
<dbReference type="Proteomes" id="UP000184517">
    <property type="component" value="Unassembled WGS sequence"/>
</dbReference>